<protein>
    <submittedName>
        <fullName evidence="7">AAA family ATPase</fullName>
    </submittedName>
</protein>
<evidence type="ECO:0000256" key="1">
    <source>
        <dbReference type="ARBA" id="ARBA00022741"/>
    </source>
</evidence>
<evidence type="ECO:0000256" key="3">
    <source>
        <dbReference type="ARBA" id="ARBA00022806"/>
    </source>
</evidence>
<keyword evidence="2 5" id="KW-0378">Hydrolase</keyword>
<dbReference type="RefSeq" id="WP_242165567.1">
    <property type="nucleotide sequence ID" value="NZ_JAJMLW010000003.1"/>
</dbReference>
<sequence length="741" mass="80271">MADASEGRAPADAVAAADAAARDAQAAERAAEAAERAADPVFAAEQEHLSATYAKLLELGRAAARAMAELAADAAADKESMAEELATNYATWDDAMETHADFMALNRIIDGYNLSHGVQAERLAAVETLLRQPYFAKVSLRFRAGDAPKDLYLGTAGISDESYRRMVVDWRSPVAEVYYNQDLGPTSYEADGRTIKVDLLLRRQFDIEADRLNGYFDSDVAIQDSLLLASLARQRSAQMQAITATIQKEQNVVIRHEDVPALLVTGIAGSGKTSVLLQRIAYLFYRNRDTLRPEDVYLLTPNPLFRSYISGVLPDLGERNPHTLTWDEFLAPLLPEGRGVGDGAATLDDLARIDAAVAGMEFEPRDFLPVACGGVVLLGADAAWKACQKFRTAPAGPHRVSLMREELGRRLEARLAQMAATDGVQAEVAALPIEEQLRLFGETVDPVDEAEERALALRYLRDRHAGAFDVVERDEWLDVDHLALRLLGEAGLASVPWAYLKMAVTGLSEPGARYVFVDEVQDYSAGQLAVMARYFRRARFLLLGDPNQAITEGTAGLDEVRAVFERACGSVDECRLMTSYRSSPAITALFAGLLPPEVRGEVSSVLRDDVAPVVEVCADGDAHIAALARVIADARDAGGLTAVVVPWKSEAKRLARVLGDDAPPVVDGREGLPDAGVVMVPLRYAKGLEFDAVIVPDASERAFPADDLGRRRLYTTVSRATRRLTILAEGALTPLLAEAGA</sequence>
<dbReference type="PROSITE" id="PS51198">
    <property type="entry name" value="UVRD_HELICASE_ATP_BIND"/>
    <property type="match status" value="1"/>
</dbReference>
<evidence type="ECO:0000259" key="6">
    <source>
        <dbReference type="PROSITE" id="PS51198"/>
    </source>
</evidence>
<dbReference type="PANTHER" id="PTHR11070">
    <property type="entry name" value="UVRD / RECB / PCRA DNA HELICASE FAMILY MEMBER"/>
    <property type="match status" value="1"/>
</dbReference>
<name>A0ABS9WIK8_9ACTN</name>
<evidence type="ECO:0000256" key="5">
    <source>
        <dbReference type="PROSITE-ProRule" id="PRU00560"/>
    </source>
</evidence>
<dbReference type="EMBL" id="JAJMLW010000003">
    <property type="protein sequence ID" value="MCI2242370.1"/>
    <property type="molecule type" value="Genomic_DNA"/>
</dbReference>
<dbReference type="Gene3D" id="3.40.50.300">
    <property type="entry name" value="P-loop containing nucleotide triphosphate hydrolases"/>
    <property type="match status" value="3"/>
</dbReference>
<feature type="domain" description="UvrD-like helicase ATP-binding" evidence="6">
    <location>
        <begin position="245"/>
        <end position="583"/>
    </location>
</feature>
<evidence type="ECO:0000313" key="8">
    <source>
        <dbReference type="Proteomes" id="UP001430755"/>
    </source>
</evidence>
<reference evidence="7" key="1">
    <citation type="submission" date="2021-11" db="EMBL/GenBank/DDBJ databases">
        <title>A Novel Adlercreutzia Species, isolated from a Allomyrina dichotoma larva feces.</title>
        <authorList>
            <person name="Suh M.K."/>
        </authorList>
    </citation>
    <scope>NUCLEOTIDE SEQUENCE</scope>
    <source>
        <strain evidence="7">JBNU-10</strain>
    </source>
</reference>
<evidence type="ECO:0000313" key="7">
    <source>
        <dbReference type="EMBL" id="MCI2242370.1"/>
    </source>
</evidence>
<accession>A0ABS9WIK8</accession>
<keyword evidence="8" id="KW-1185">Reference proteome</keyword>
<dbReference type="InterPro" id="IPR000212">
    <property type="entry name" value="DNA_helicase_UvrD/REP"/>
</dbReference>
<evidence type="ECO:0000256" key="2">
    <source>
        <dbReference type="ARBA" id="ARBA00022801"/>
    </source>
</evidence>
<evidence type="ECO:0000256" key="4">
    <source>
        <dbReference type="ARBA" id="ARBA00022840"/>
    </source>
</evidence>
<keyword evidence="1 5" id="KW-0547">Nucleotide-binding</keyword>
<dbReference type="SUPFAM" id="SSF52540">
    <property type="entry name" value="P-loop containing nucleoside triphosphate hydrolases"/>
    <property type="match status" value="1"/>
</dbReference>
<feature type="binding site" evidence="5">
    <location>
        <begin position="266"/>
        <end position="273"/>
    </location>
    <ligand>
        <name>ATP</name>
        <dbReference type="ChEBI" id="CHEBI:30616"/>
    </ligand>
</feature>
<dbReference type="Proteomes" id="UP001430755">
    <property type="component" value="Unassembled WGS sequence"/>
</dbReference>
<dbReference type="Pfam" id="PF13538">
    <property type="entry name" value="UvrD_C_2"/>
    <property type="match status" value="1"/>
</dbReference>
<dbReference type="InterPro" id="IPR027417">
    <property type="entry name" value="P-loop_NTPase"/>
</dbReference>
<organism evidence="7 8">
    <name type="scientific">Adlercreutzia faecimuris</name>
    <dbReference type="NCBI Taxonomy" id="2897341"/>
    <lineage>
        <taxon>Bacteria</taxon>
        <taxon>Bacillati</taxon>
        <taxon>Actinomycetota</taxon>
        <taxon>Coriobacteriia</taxon>
        <taxon>Eggerthellales</taxon>
        <taxon>Eggerthellaceae</taxon>
        <taxon>Adlercreutzia</taxon>
    </lineage>
</organism>
<keyword evidence="3 5" id="KW-0347">Helicase</keyword>
<comment type="caution">
    <text evidence="7">The sequence shown here is derived from an EMBL/GenBank/DDBJ whole genome shotgun (WGS) entry which is preliminary data.</text>
</comment>
<gene>
    <name evidence="7" type="ORF">LPT13_08410</name>
</gene>
<dbReference type="PANTHER" id="PTHR11070:SF17">
    <property type="entry name" value="DNA HELICASE IV"/>
    <property type="match status" value="1"/>
</dbReference>
<keyword evidence="4 5" id="KW-0067">ATP-binding</keyword>
<proteinExistence type="predicted"/>
<dbReference type="InterPro" id="IPR027785">
    <property type="entry name" value="UvrD-like_helicase_C"/>
</dbReference>
<dbReference type="InterPro" id="IPR014016">
    <property type="entry name" value="UvrD-like_ATP-bd"/>
</dbReference>